<proteinExistence type="predicted"/>
<sequence>MDRENHSSVGLGACLVTASGDHCPADGQRVVCVGQDLSQSSSGLLMLPLWPGLHNERPILLTGSGTEGSLWVMVDRCMLVLKCNERVPTRIGAETREKRRKEAFVVSFPVLFNNCRSEGSAYAHAWESSLRSCVYVWLY</sequence>
<evidence type="ECO:0000313" key="1">
    <source>
        <dbReference type="EMBL" id="KAK3802672.1"/>
    </source>
</evidence>
<keyword evidence="2" id="KW-1185">Reference proteome</keyword>
<accession>A0AAE1BAN0</accession>
<dbReference type="Proteomes" id="UP001283361">
    <property type="component" value="Unassembled WGS sequence"/>
</dbReference>
<gene>
    <name evidence="1" type="ORF">RRG08_001935</name>
</gene>
<dbReference type="AlphaFoldDB" id="A0AAE1BAN0"/>
<organism evidence="1 2">
    <name type="scientific">Elysia crispata</name>
    <name type="common">lettuce slug</name>
    <dbReference type="NCBI Taxonomy" id="231223"/>
    <lineage>
        <taxon>Eukaryota</taxon>
        <taxon>Metazoa</taxon>
        <taxon>Spiralia</taxon>
        <taxon>Lophotrochozoa</taxon>
        <taxon>Mollusca</taxon>
        <taxon>Gastropoda</taxon>
        <taxon>Heterobranchia</taxon>
        <taxon>Euthyneura</taxon>
        <taxon>Panpulmonata</taxon>
        <taxon>Sacoglossa</taxon>
        <taxon>Placobranchoidea</taxon>
        <taxon>Plakobranchidae</taxon>
        <taxon>Elysia</taxon>
    </lineage>
</organism>
<evidence type="ECO:0000313" key="2">
    <source>
        <dbReference type="Proteomes" id="UP001283361"/>
    </source>
</evidence>
<reference evidence="1" key="1">
    <citation type="journal article" date="2023" name="G3 (Bethesda)">
        <title>A reference genome for the long-term kleptoplast-retaining sea slug Elysia crispata morphotype clarki.</title>
        <authorList>
            <person name="Eastman K.E."/>
            <person name="Pendleton A.L."/>
            <person name="Shaikh M.A."/>
            <person name="Suttiyut T."/>
            <person name="Ogas R."/>
            <person name="Tomko P."/>
            <person name="Gavelis G."/>
            <person name="Widhalm J.R."/>
            <person name="Wisecaver J.H."/>
        </authorList>
    </citation>
    <scope>NUCLEOTIDE SEQUENCE</scope>
    <source>
        <strain evidence="1">ECLA1</strain>
    </source>
</reference>
<name>A0AAE1BAN0_9GAST</name>
<protein>
    <submittedName>
        <fullName evidence="1">Uncharacterized protein</fullName>
    </submittedName>
</protein>
<dbReference type="EMBL" id="JAWDGP010000218">
    <property type="protein sequence ID" value="KAK3802672.1"/>
    <property type="molecule type" value="Genomic_DNA"/>
</dbReference>
<comment type="caution">
    <text evidence="1">The sequence shown here is derived from an EMBL/GenBank/DDBJ whole genome shotgun (WGS) entry which is preliminary data.</text>
</comment>